<dbReference type="EMBL" id="JBHFPV010000001">
    <property type="protein sequence ID" value="MFH6602199.1"/>
    <property type="molecule type" value="Genomic_DNA"/>
</dbReference>
<keyword evidence="1" id="KW-0378">Hydrolase</keyword>
<proteinExistence type="predicted"/>
<accession>A0ACC7LGA4</accession>
<name>A0ACC7LGA4_9FLAO</name>
<protein>
    <submittedName>
        <fullName evidence="1">Alpha/beta fold hydrolase</fullName>
    </submittedName>
</protein>
<reference evidence="1" key="1">
    <citation type="submission" date="2024-09" db="EMBL/GenBank/DDBJ databases">
        <authorList>
            <person name="Liu J."/>
        </authorList>
    </citation>
    <scope>NUCLEOTIDE SEQUENCE</scope>
    <source>
        <strain evidence="1">NBU2967</strain>
    </source>
</reference>
<organism evidence="1 2">
    <name type="scientific">Meishania litoralis</name>
    <dbReference type="NCBI Taxonomy" id="3434685"/>
    <lineage>
        <taxon>Bacteria</taxon>
        <taxon>Pseudomonadati</taxon>
        <taxon>Bacteroidota</taxon>
        <taxon>Flavobacteriia</taxon>
        <taxon>Flavobacteriales</taxon>
        <taxon>Flavobacteriaceae</taxon>
        <taxon>Meishania</taxon>
    </lineage>
</organism>
<evidence type="ECO:0000313" key="1">
    <source>
        <dbReference type="EMBL" id="MFH6602199.1"/>
    </source>
</evidence>
<comment type="caution">
    <text evidence="1">The sequence shown here is derived from an EMBL/GenBank/DDBJ whole genome shotgun (WGS) entry which is preliminary data.</text>
</comment>
<gene>
    <name evidence="1" type="ORF">ACEZ3G_01830</name>
</gene>
<keyword evidence="2" id="KW-1185">Reference proteome</keyword>
<evidence type="ECO:0000313" key="2">
    <source>
        <dbReference type="Proteomes" id="UP001595191"/>
    </source>
</evidence>
<dbReference type="Proteomes" id="UP001595191">
    <property type="component" value="Unassembled WGS sequence"/>
</dbReference>
<sequence length="279" mass="32481">MKKLIEKYIPLVYGHYYNLLSLVVPQKTAEKAFHLFCTVRKGKVLPHQKDYLNNCKHELLDVEGYQIQTYNWPGNKGTVLLIHGWESNSFRWRNLIAELEKDNFNILAFDAPGHGYSSGKHLHVPLYSEILQNLIERYRPGYLVAHSVGGMTVLYNEHINKSKDVSKIVTVASPSEFFEIMEHFQNILRFNDRTMRALDQYVFNRFGFYIREFSTSEFVKGNTKKGLLLHDKLDKVTPYHASVKVQANWKKSKLISTEGLGHSLHQDEINYQIIDFLKS</sequence>